<dbReference type="SFLD" id="SFLDG01387">
    <property type="entry name" value="BtrN-like_SPASM_domain_contain"/>
    <property type="match status" value="1"/>
</dbReference>
<sequence>MIRFTYLIHGEAPVSGRAAPQSALALAESRPGPVVFWNMTNGCNLACTHCYLRSGPGRKREDELTTDEATALIDDLARAGVPLLLLSGGEPLVREDFWTLAAHARERGLRTALSTNGTLITPEVARRLRDVGIGYAGISLDGATAATHDPFRGVPGSFDRSVQALENCIAAGLRCGVRFTVTKRNHGELGRLIALAREVGVHRFCVYWLVPSGRASDVHADLQVGPAEVQAVLDRIYRETIRTDPAVMEFLTVDAPQDGAYLLARLEADGNPAYDRAYRILARTGGCSAGRRVANIDPSGNVYPCQFAQSPEFLAGNVRDRAFAEIWSDPENPALRAFRTAGACPPGPSSACGRQEICGAGCRVRAYVRSGDPDGGDPLCPKYG</sequence>
<evidence type="ECO:0000256" key="2">
    <source>
        <dbReference type="ARBA" id="ARBA00022485"/>
    </source>
</evidence>
<dbReference type="Proteomes" id="UP001281203">
    <property type="component" value="Unassembled WGS sequence"/>
</dbReference>
<dbReference type="Gene3D" id="3.20.20.70">
    <property type="entry name" value="Aldolase class I"/>
    <property type="match status" value="1"/>
</dbReference>
<dbReference type="CDD" id="cd01335">
    <property type="entry name" value="Radical_SAM"/>
    <property type="match status" value="1"/>
</dbReference>
<dbReference type="SFLD" id="SFLDG01386">
    <property type="entry name" value="main_SPASM_domain-containing"/>
    <property type="match status" value="1"/>
</dbReference>
<dbReference type="InterPro" id="IPR034391">
    <property type="entry name" value="AdoMet-like_SPASM_containing"/>
</dbReference>
<dbReference type="CDD" id="cd21123">
    <property type="entry name" value="SPASM_MftC-like"/>
    <property type="match status" value="1"/>
</dbReference>
<evidence type="ECO:0000313" key="8">
    <source>
        <dbReference type="EMBL" id="MDV2482469.1"/>
    </source>
</evidence>
<comment type="caution">
    <text evidence="8">The sequence shown here is derived from an EMBL/GenBank/DDBJ whole genome shotgun (WGS) entry which is preliminary data.</text>
</comment>
<keyword evidence="6" id="KW-0411">Iron-sulfur</keyword>
<dbReference type="SMART" id="SM00729">
    <property type="entry name" value="Elp3"/>
    <property type="match status" value="1"/>
</dbReference>
<keyword evidence="2" id="KW-0004">4Fe-4S</keyword>
<reference evidence="8 9" key="1">
    <citation type="submission" date="2019-10" db="EMBL/GenBank/DDBJ databases">
        <title>Isolation and characterization of Methanoculleus sp. Wushi-C6 from a hot spring well.</title>
        <authorList>
            <person name="Chen S.-C."/>
            <person name="Lan Z.-H."/>
            <person name="You Y.-T."/>
            <person name="Lai M.-C."/>
        </authorList>
    </citation>
    <scope>NUCLEOTIDE SEQUENCE [LARGE SCALE GENOMIC DNA]</scope>
    <source>
        <strain evidence="8 9">Wushi-C6</strain>
    </source>
</reference>
<dbReference type="RefSeq" id="WP_317065560.1">
    <property type="nucleotide sequence ID" value="NZ_WBKO01000002.1"/>
</dbReference>
<dbReference type="InterPro" id="IPR013785">
    <property type="entry name" value="Aldolase_TIM"/>
</dbReference>
<dbReference type="NCBIfam" id="TIGR04085">
    <property type="entry name" value="rSAM_more_4Fe4S"/>
    <property type="match status" value="1"/>
</dbReference>
<dbReference type="SFLD" id="SFLDS00029">
    <property type="entry name" value="Radical_SAM"/>
    <property type="match status" value="1"/>
</dbReference>
<dbReference type="PANTHER" id="PTHR11228">
    <property type="entry name" value="RADICAL SAM DOMAIN PROTEIN"/>
    <property type="match status" value="1"/>
</dbReference>
<evidence type="ECO:0000256" key="5">
    <source>
        <dbReference type="ARBA" id="ARBA00023004"/>
    </source>
</evidence>
<keyword evidence="9" id="KW-1185">Reference proteome</keyword>
<dbReference type="InterPro" id="IPR023885">
    <property type="entry name" value="4Fe4S-binding_SPASM_dom"/>
</dbReference>
<dbReference type="InterPro" id="IPR017200">
    <property type="entry name" value="PqqE-like"/>
</dbReference>
<dbReference type="InterPro" id="IPR050377">
    <property type="entry name" value="Radical_SAM_PqqE_MftC-like"/>
</dbReference>
<dbReference type="SUPFAM" id="SSF102114">
    <property type="entry name" value="Radical SAM enzymes"/>
    <property type="match status" value="1"/>
</dbReference>
<feature type="domain" description="Radical SAM core" evidence="7">
    <location>
        <begin position="29"/>
        <end position="242"/>
    </location>
</feature>
<keyword evidence="4" id="KW-0479">Metal-binding</keyword>
<proteinExistence type="predicted"/>
<dbReference type="PROSITE" id="PS51918">
    <property type="entry name" value="RADICAL_SAM"/>
    <property type="match status" value="1"/>
</dbReference>
<protein>
    <submittedName>
        <fullName evidence="8">Radical SAM protein</fullName>
    </submittedName>
</protein>
<dbReference type="InterPro" id="IPR058240">
    <property type="entry name" value="rSAM_sf"/>
</dbReference>
<dbReference type="PIRSF" id="PIRSF037420">
    <property type="entry name" value="PQQ_syn_pqqE"/>
    <property type="match status" value="1"/>
</dbReference>
<evidence type="ECO:0000259" key="7">
    <source>
        <dbReference type="PROSITE" id="PS51918"/>
    </source>
</evidence>
<dbReference type="EMBL" id="WBKO01000002">
    <property type="protein sequence ID" value="MDV2482469.1"/>
    <property type="molecule type" value="Genomic_DNA"/>
</dbReference>
<keyword evidence="3" id="KW-0949">S-adenosyl-L-methionine</keyword>
<dbReference type="Pfam" id="PF04055">
    <property type="entry name" value="Radical_SAM"/>
    <property type="match status" value="1"/>
</dbReference>
<accession>A0ABU3X352</accession>
<evidence type="ECO:0000256" key="4">
    <source>
        <dbReference type="ARBA" id="ARBA00022723"/>
    </source>
</evidence>
<evidence type="ECO:0000256" key="1">
    <source>
        <dbReference type="ARBA" id="ARBA00001966"/>
    </source>
</evidence>
<evidence type="ECO:0000256" key="6">
    <source>
        <dbReference type="ARBA" id="ARBA00023014"/>
    </source>
</evidence>
<dbReference type="InterPro" id="IPR007197">
    <property type="entry name" value="rSAM"/>
</dbReference>
<dbReference type="SFLD" id="SFLDG01067">
    <property type="entry name" value="SPASM/twitch_domain_containing"/>
    <property type="match status" value="1"/>
</dbReference>
<gene>
    <name evidence="8" type="ORF">F8E02_10745</name>
</gene>
<comment type="cofactor">
    <cofactor evidence="1">
        <name>[4Fe-4S] cluster</name>
        <dbReference type="ChEBI" id="CHEBI:49883"/>
    </cofactor>
</comment>
<dbReference type="Pfam" id="PF13186">
    <property type="entry name" value="SPASM"/>
    <property type="match status" value="1"/>
</dbReference>
<name>A0ABU3X352_9EURY</name>
<organism evidence="8 9">
    <name type="scientific">Methanoculleus caldifontis</name>
    <dbReference type="NCBI Taxonomy" id="2651577"/>
    <lineage>
        <taxon>Archaea</taxon>
        <taxon>Methanobacteriati</taxon>
        <taxon>Methanobacteriota</taxon>
        <taxon>Stenosarchaea group</taxon>
        <taxon>Methanomicrobia</taxon>
        <taxon>Methanomicrobiales</taxon>
        <taxon>Methanomicrobiaceae</taxon>
        <taxon>Methanoculleus</taxon>
    </lineage>
</organism>
<evidence type="ECO:0000313" key="9">
    <source>
        <dbReference type="Proteomes" id="UP001281203"/>
    </source>
</evidence>
<dbReference type="PANTHER" id="PTHR11228:SF7">
    <property type="entry name" value="PQQA PEPTIDE CYCLASE"/>
    <property type="match status" value="1"/>
</dbReference>
<evidence type="ECO:0000256" key="3">
    <source>
        <dbReference type="ARBA" id="ARBA00022691"/>
    </source>
</evidence>
<keyword evidence="5" id="KW-0408">Iron</keyword>
<dbReference type="InterPro" id="IPR006638">
    <property type="entry name" value="Elp3/MiaA/NifB-like_rSAM"/>
</dbReference>